<organism evidence="2">
    <name type="scientific">Selaginella moellendorffii</name>
    <name type="common">Spikemoss</name>
    <dbReference type="NCBI Taxonomy" id="88036"/>
    <lineage>
        <taxon>Eukaryota</taxon>
        <taxon>Viridiplantae</taxon>
        <taxon>Streptophyta</taxon>
        <taxon>Embryophyta</taxon>
        <taxon>Tracheophyta</taxon>
        <taxon>Lycopodiopsida</taxon>
        <taxon>Selaginellales</taxon>
        <taxon>Selaginellaceae</taxon>
        <taxon>Selaginella</taxon>
    </lineage>
</organism>
<dbReference type="AlphaFoldDB" id="D8RCQ2"/>
<keyword evidence="2" id="KW-1185">Reference proteome</keyword>
<name>D8RCQ2_SELML</name>
<accession>D8RCQ2</accession>
<dbReference type="EMBL" id="GL377576">
    <property type="protein sequence ID" value="EFJ30176.1"/>
    <property type="molecule type" value="Genomic_DNA"/>
</dbReference>
<dbReference type="Gramene" id="EFJ30176">
    <property type="protein sequence ID" value="EFJ30176"/>
    <property type="gene ID" value="SELMODRAFT_409862"/>
</dbReference>
<gene>
    <name evidence="1" type="ORF">SELMODRAFT_409862</name>
</gene>
<evidence type="ECO:0000313" key="2">
    <source>
        <dbReference type="Proteomes" id="UP000001514"/>
    </source>
</evidence>
<dbReference type="Proteomes" id="UP000001514">
    <property type="component" value="Unassembled WGS sequence"/>
</dbReference>
<sequence>MMKLKDLELFMQSALREYEVLQGFVFEELSIAYVDDIYAGTSKPDEFVLCLLLVESNYDEFGFQSYCDKSRRVFACAKCCCGTMFPFDVRRRWRFPRVSRRSKTSSSASLTVKCAKLSFLIQGTSDETRR</sequence>
<dbReference type="InParanoid" id="D8RCQ2"/>
<protein>
    <submittedName>
        <fullName evidence="1">Uncharacterized protein</fullName>
    </submittedName>
</protein>
<reference evidence="1 2" key="1">
    <citation type="journal article" date="2011" name="Science">
        <title>The Selaginella genome identifies genetic changes associated with the evolution of vascular plants.</title>
        <authorList>
            <person name="Banks J.A."/>
            <person name="Nishiyama T."/>
            <person name="Hasebe M."/>
            <person name="Bowman J.L."/>
            <person name="Gribskov M."/>
            <person name="dePamphilis C."/>
            <person name="Albert V.A."/>
            <person name="Aono N."/>
            <person name="Aoyama T."/>
            <person name="Ambrose B.A."/>
            <person name="Ashton N.W."/>
            <person name="Axtell M.J."/>
            <person name="Barker E."/>
            <person name="Barker M.S."/>
            <person name="Bennetzen J.L."/>
            <person name="Bonawitz N.D."/>
            <person name="Chapple C."/>
            <person name="Cheng C."/>
            <person name="Correa L.G."/>
            <person name="Dacre M."/>
            <person name="DeBarry J."/>
            <person name="Dreyer I."/>
            <person name="Elias M."/>
            <person name="Engstrom E.M."/>
            <person name="Estelle M."/>
            <person name="Feng L."/>
            <person name="Finet C."/>
            <person name="Floyd S.K."/>
            <person name="Frommer W.B."/>
            <person name="Fujita T."/>
            <person name="Gramzow L."/>
            <person name="Gutensohn M."/>
            <person name="Harholt J."/>
            <person name="Hattori M."/>
            <person name="Heyl A."/>
            <person name="Hirai T."/>
            <person name="Hiwatashi Y."/>
            <person name="Ishikawa M."/>
            <person name="Iwata M."/>
            <person name="Karol K.G."/>
            <person name="Koehler B."/>
            <person name="Kolukisaoglu U."/>
            <person name="Kubo M."/>
            <person name="Kurata T."/>
            <person name="Lalonde S."/>
            <person name="Li K."/>
            <person name="Li Y."/>
            <person name="Litt A."/>
            <person name="Lyons E."/>
            <person name="Manning G."/>
            <person name="Maruyama T."/>
            <person name="Michael T.P."/>
            <person name="Mikami K."/>
            <person name="Miyazaki S."/>
            <person name="Morinaga S."/>
            <person name="Murata T."/>
            <person name="Mueller-Roeber B."/>
            <person name="Nelson D.R."/>
            <person name="Obara M."/>
            <person name="Oguri Y."/>
            <person name="Olmstead R.G."/>
            <person name="Onodera N."/>
            <person name="Petersen B.L."/>
            <person name="Pils B."/>
            <person name="Prigge M."/>
            <person name="Rensing S.A."/>
            <person name="Riano-Pachon D.M."/>
            <person name="Roberts A.W."/>
            <person name="Sato Y."/>
            <person name="Scheller H.V."/>
            <person name="Schulz B."/>
            <person name="Schulz C."/>
            <person name="Shakirov E.V."/>
            <person name="Shibagaki N."/>
            <person name="Shinohara N."/>
            <person name="Shippen D.E."/>
            <person name="Soerensen I."/>
            <person name="Sotooka R."/>
            <person name="Sugimoto N."/>
            <person name="Sugita M."/>
            <person name="Sumikawa N."/>
            <person name="Tanurdzic M."/>
            <person name="Theissen G."/>
            <person name="Ulvskov P."/>
            <person name="Wakazuki S."/>
            <person name="Weng J.K."/>
            <person name="Willats W.W."/>
            <person name="Wipf D."/>
            <person name="Wolf P.G."/>
            <person name="Yang L."/>
            <person name="Zimmer A.D."/>
            <person name="Zhu Q."/>
            <person name="Mitros T."/>
            <person name="Hellsten U."/>
            <person name="Loque D."/>
            <person name="Otillar R."/>
            <person name="Salamov A."/>
            <person name="Schmutz J."/>
            <person name="Shapiro H."/>
            <person name="Lindquist E."/>
            <person name="Lucas S."/>
            <person name="Rokhsar D."/>
            <person name="Grigoriev I.V."/>
        </authorList>
    </citation>
    <scope>NUCLEOTIDE SEQUENCE [LARGE SCALE GENOMIC DNA]</scope>
</reference>
<dbReference type="HOGENOM" id="CLU_1941710_0_0_1"/>
<proteinExistence type="predicted"/>
<dbReference type="KEGG" id="smo:SELMODRAFT_409862"/>
<evidence type="ECO:0000313" key="1">
    <source>
        <dbReference type="EMBL" id="EFJ30176.1"/>
    </source>
</evidence>